<dbReference type="AlphaFoldDB" id="A0A6J4SSR2"/>
<dbReference type="SUPFAM" id="SSF56300">
    <property type="entry name" value="Metallo-dependent phosphatases"/>
    <property type="match status" value="1"/>
</dbReference>
<evidence type="ECO:0000256" key="2">
    <source>
        <dbReference type="ARBA" id="ARBA00022519"/>
    </source>
</evidence>
<keyword evidence="1" id="KW-1003">Cell membrane</keyword>
<evidence type="ECO:0000256" key="5">
    <source>
        <dbReference type="ARBA" id="ARBA00023211"/>
    </source>
</evidence>
<evidence type="ECO:0000313" key="8">
    <source>
        <dbReference type="EMBL" id="CAA9504284.1"/>
    </source>
</evidence>
<dbReference type="PANTHER" id="PTHR34990">
    <property type="entry name" value="UDP-2,3-DIACYLGLUCOSAMINE HYDROLASE-RELATED"/>
    <property type="match status" value="1"/>
</dbReference>
<proteinExistence type="predicted"/>
<feature type="transmembrane region" description="Helical" evidence="6">
    <location>
        <begin position="199"/>
        <end position="216"/>
    </location>
</feature>
<dbReference type="EMBL" id="CADCVM010000289">
    <property type="protein sequence ID" value="CAA9504284.1"/>
    <property type="molecule type" value="Genomic_DNA"/>
</dbReference>
<reference evidence="8" key="1">
    <citation type="submission" date="2020-02" db="EMBL/GenBank/DDBJ databases">
        <authorList>
            <person name="Meier V. D."/>
        </authorList>
    </citation>
    <scope>NUCLEOTIDE SEQUENCE</scope>
    <source>
        <strain evidence="8">AVDCRST_MAG05</strain>
    </source>
</reference>
<feature type="transmembrane region" description="Helical" evidence="6">
    <location>
        <begin position="255"/>
        <end position="277"/>
    </location>
</feature>
<keyword evidence="4 6" id="KW-0472">Membrane</keyword>
<evidence type="ECO:0000256" key="1">
    <source>
        <dbReference type="ARBA" id="ARBA00022475"/>
    </source>
</evidence>
<evidence type="ECO:0000259" key="7">
    <source>
        <dbReference type="Pfam" id="PF00149"/>
    </source>
</evidence>
<dbReference type="GO" id="GO:0016020">
    <property type="term" value="C:membrane"/>
    <property type="evidence" value="ECO:0007669"/>
    <property type="project" value="GOC"/>
</dbReference>
<gene>
    <name evidence="8" type="ORF">AVDCRST_MAG05-2630</name>
</gene>
<name>A0A6J4SSR2_9ACTN</name>
<evidence type="ECO:0000256" key="6">
    <source>
        <dbReference type="SAM" id="Phobius"/>
    </source>
</evidence>
<evidence type="ECO:0000256" key="4">
    <source>
        <dbReference type="ARBA" id="ARBA00023136"/>
    </source>
</evidence>
<feature type="transmembrane region" description="Helical" evidence="6">
    <location>
        <begin position="223"/>
        <end position="243"/>
    </location>
</feature>
<keyword evidence="6" id="KW-0812">Transmembrane</keyword>
<dbReference type="InterPro" id="IPR004843">
    <property type="entry name" value="Calcineurin-like_PHP"/>
</dbReference>
<dbReference type="GO" id="GO:0009245">
    <property type="term" value="P:lipid A biosynthetic process"/>
    <property type="evidence" value="ECO:0007669"/>
    <property type="project" value="TreeGrafter"/>
</dbReference>
<dbReference type="InterPro" id="IPR029052">
    <property type="entry name" value="Metallo-depent_PP-like"/>
</dbReference>
<dbReference type="InterPro" id="IPR043461">
    <property type="entry name" value="LpxH-like"/>
</dbReference>
<keyword evidence="3" id="KW-0479">Metal-binding</keyword>
<dbReference type="Pfam" id="PF00149">
    <property type="entry name" value="Metallophos"/>
    <property type="match status" value="1"/>
</dbReference>
<keyword evidence="2" id="KW-0997">Cell inner membrane</keyword>
<dbReference type="GO" id="GO:0008758">
    <property type="term" value="F:UDP-2,3-diacylglucosamine hydrolase activity"/>
    <property type="evidence" value="ECO:0007669"/>
    <property type="project" value="TreeGrafter"/>
</dbReference>
<keyword evidence="5" id="KW-0464">Manganese</keyword>
<evidence type="ECO:0000256" key="3">
    <source>
        <dbReference type="ARBA" id="ARBA00022723"/>
    </source>
</evidence>
<organism evidence="8">
    <name type="scientific">uncultured Rubrobacteraceae bacterium</name>
    <dbReference type="NCBI Taxonomy" id="349277"/>
    <lineage>
        <taxon>Bacteria</taxon>
        <taxon>Bacillati</taxon>
        <taxon>Actinomycetota</taxon>
        <taxon>Rubrobacteria</taxon>
        <taxon>Rubrobacterales</taxon>
        <taxon>Rubrobacteraceae</taxon>
        <taxon>environmental samples</taxon>
    </lineage>
</organism>
<dbReference type="PANTHER" id="PTHR34990:SF2">
    <property type="entry name" value="BLL8164 PROTEIN"/>
    <property type="match status" value="1"/>
</dbReference>
<protein>
    <recommendedName>
        <fullName evidence="7">Calcineurin-like phosphoesterase domain-containing protein</fullName>
    </recommendedName>
</protein>
<feature type="domain" description="Calcineurin-like phosphoesterase" evidence="7">
    <location>
        <begin position="10"/>
        <end position="158"/>
    </location>
</feature>
<dbReference type="Gene3D" id="3.60.21.10">
    <property type="match status" value="1"/>
</dbReference>
<accession>A0A6J4SSR2</accession>
<dbReference type="GO" id="GO:0046872">
    <property type="term" value="F:metal ion binding"/>
    <property type="evidence" value="ECO:0007669"/>
    <property type="project" value="UniProtKB-KW"/>
</dbReference>
<sequence>MPELPGNALVVFVSDSHIGGDPGCDGFESPAELAALFVELAALDRPVELVLAGDFFDFLQIGEVPDGENRASLTMSRGEYLDLFAALKRFRSGEGRRVIYLPGNHDAEAWWNPEIQKTLREAGMVDEFAYSYLASMEVGGGRRLVYCEHGNQLDAANTVEDYSDSLDTPLGHHVVMDFTRRVAPFGEVSPGLDLAEIKMVYPLVAIPGWVAGRYFYDLVGKIATYLLLPLLVAYALYRVAAYLVFSGGLPRVHELFLDIGIFGLFTVALFAVFFLVVRHAVRRTVRAMSPAGTRGKTPRPSPAEASRAKVRGILAGEARPPMSPSLDPSTIDVFVSGHTHLPSLEEVEGPDGRRRVAVNSGCYLRQLHPVRPHLKGPPVFVSGFVLTHVRIHAEDGAVRVELWEQPKPARQRLGRMERLLSYGRRPPQPPKDAEARVRVASVL</sequence>
<keyword evidence="6" id="KW-1133">Transmembrane helix</keyword>